<dbReference type="RefSeq" id="WP_192065413.1">
    <property type="nucleotide sequence ID" value="NZ_JACYWY010000002.1"/>
</dbReference>
<dbReference type="EMBL" id="JACYWZ010000001">
    <property type="protein sequence ID" value="MBD8768400.1"/>
    <property type="molecule type" value="Genomic_DNA"/>
</dbReference>
<dbReference type="Proteomes" id="UP000620025">
    <property type="component" value="Unassembled WGS sequence"/>
</dbReference>
<feature type="transmembrane region" description="Helical" evidence="1">
    <location>
        <begin position="39"/>
        <end position="60"/>
    </location>
</feature>
<comment type="caution">
    <text evidence="2">The sequence shown here is derived from an EMBL/GenBank/DDBJ whole genome shotgun (WGS) entry which is preliminary data.</text>
</comment>
<evidence type="ECO:0000313" key="2">
    <source>
        <dbReference type="EMBL" id="MBD8768400.1"/>
    </source>
</evidence>
<protein>
    <submittedName>
        <fullName evidence="2">Uncharacterized protein</fullName>
    </submittedName>
</protein>
<feature type="transmembrane region" description="Helical" evidence="1">
    <location>
        <begin position="66"/>
        <end position="87"/>
    </location>
</feature>
<keyword evidence="1" id="KW-0472">Membrane</keyword>
<organism evidence="2 3">
    <name type="scientific">Pseudomonas coleopterorum</name>
    <dbReference type="NCBI Taxonomy" id="1605838"/>
    <lineage>
        <taxon>Bacteria</taxon>
        <taxon>Pseudomonadati</taxon>
        <taxon>Pseudomonadota</taxon>
        <taxon>Gammaproteobacteria</taxon>
        <taxon>Pseudomonadales</taxon>
        <taxon>Pseudomonadaceae</taxon>
        <taxon>Pseudomonas</taxon>
    </lineage>
</organism>
<accession>A0ABR9BTJ0</accession>
<keyword evidence="3" id="KW-1185">Reference proteome</keyword>
<name>A0ABR9BTJ0_9PSED</name>
<sequence>MHPARPGDPTTIDGQATIGRMRPCEAFVANKKITRPNPLGIIALFTAMVEASALASLPFLDETSQTIYIWFLVGFPTFLAILFFATLNFNRRALYSPSDFESSAYFLESLDTDADAYKYRADNKVRLAHNDLHIIDTHTLHTRARMAAHLERLADVLETRKHARPLLIVLVGQVPPPPLSNALAARLAGLQCQVAALQPGRLKWTVLLG</sequence>
<reference evidence="2 3" key="1">
    <citation type="journal article" date="2020" name="FEMS Microbiol. Ecol.">
        <title>Temporal dynamics of bacterial communities during seed development and maturation.</title>
        <authorList>
            <person name="Chesneau G."/>
            <person name="Torres-Cortes G."/>
            <person name="Briand M."/>
            <person name="Darrasse A."/>
            <person name="Preveaux A."/>
            <person name="Marais C."/>
            <person name="Jacques M.A."/>
            <person name="Shade A."/>
            <person name="Barret M."/>
        </authorList>
    </citation>
    <scope>NUCLEOTIDE SEQUENCE [LARGE SCALE GENOMIC DNA]</scope>
    <source>
        <strain evidence="2 3">CFBP13599</strain>
    </source>
</reference>
<evidence type="ECO:0000256" key="1">
    <source>
        <dbReference type="SAM" id="Phobius"/>
    </source>
</evidence>
<gene>
    <name evidence="2" type="ORF">IFT38_02500</name>
</gene>
<keyword evidence="1" id="KW-0812">Transmembrane</keyword>
<proteinExistence type="predicted"/>
<evidence type="ECO:0000313" key="3">
    <source>
        <dbReference type="Proteomes" id="UP000620025"/>
    </source>
</evidence>
<keyword evidence="1" id="KW-1133">Transmembrane helix</keyword>